<dbReference type="AlphaFoldDB" id="A0A2N9FWB9"/>
<sequence>MDLGASLGEVEPYAVAGEERSGENNPRVRVKLDITEPLCRGRKARLGKGKSGWLTFKYERLPNFCYVCGLLTHGDKDCGMRMKARMDDPHTPPQYGPWLRAEPKKFQRKSYVTAEGHRNPFRPVTPQPEKQQTGETAPTQHASSPNAMNTDMETEDLVEIPSSDLKIPEVNNDDFEEQLREIDLPINQFHEPCMGSQHRRHGISPAFMERQKLIVEINPRTYSVPCIANSAFHGAAQGTLMRSFG</sequence>
<feature type="domain" description="Zinc knuckle CX2CX4HX4C" evidence="2">
    <location>
        <begin position="32"/>
        <end position="78"/>
    </location>
</feature>
<feature type="region of interest" description="Disordered" evidence="1">
    <location>
        <begin position="107"/>
        <end position="148"/>
    </location>
</feature>
<reference evidence="3" key="1">
    <citation type="submission" date="2018-02" db="EMBL/GenBank/DDBJ databases">
        <authorList>
            <person name="Cohen D.B."/>
            <person name="Kent A.D."/>
        </authorList>
    </citation>
    <scope>NUCLEOTIDE SEQUENCE</scope>
</reference>
<evidence type="ECO:0000256" key="1">
    <source>
        <dbReference type="SAM" id="MobiDB-lite"/>
    </source>
</evidence>
<dbReference type="Pfam" id="PF14392">
    <property type="entry name" value="zf-CCHC_4"/>
    <property type="match status" value="1"/>
</dbReference>
<proteinExistence type="predicted"/>
<feature type="compositionally biased region" description="Polar residues" evidence="1">
    <location>
        <begin position="128"/>
        <end position="148"/>
    </location>
</feature>
<dbReference type="EMBL" id="OIVN01001236">
    <property type="protein sequence ID" value="SPC91592.1"/>
    <property type="molecule type" value="Genomic_DNA"/>
</dbReference>
<name>A0A2N9FWB9_FAGSY</name>
<accession>A0A2N9FWB9</accession>
<dbReference type="InterPro" id="IPR025836">
    <property type="entry name" value="Zn_knuckle_CX2CX4HX4C"/>
</dbReference>
<organism evidence="3">
    <name type="scientific">Fagus sylvatica</name>
    <name type="common">Beechnut</name>
    <dbReference type="NCBI Taxonomy" id="28930"/>
    <lineage>
        <taxon>Eukaryota</taxon>
        <taxon>Viridiplantae</taxon>
        <taxon>Streptophyta</taxon>
        <taxon>Embryophyta</taxon>
        <taxon>Tracheophyta</taxon>
        <taxon>Spermatophyta</taxon>
        <taxon>Magnoliopsida</taxon>
        <taxon>eudicotyledons</taxon>
        <taxon>Gunneridae</taxon>
        <taxon>Pentapetalae</taxon>
        <taxon>rosids</taxon>
        <taxon>fabids</taxon>
        <taxon>Fagales</taxon>
        <taxon>Fagaceae</taxon>
        <taxon>Fagus</taxon>
    </lineage>
</organism>
<evidence type="ECO:0000259" key="2">
    <source>
        <dbReference type="Pfam" id="PF14392"/>
    </source>
</evidence>
<gene>
    <name evidence="3" type="ORF">FSB_LOCUS19474</name>
</gene>
<evidence type="ECO:0000313" key="3">
    <source>
        <dbReference type="EMBL" id="SPC91592.1"/>
    </source>
</evidence>
<protein>
    <recommendedName>
        <fullName evidence="2">Zinc knuckle CX2CX4HX4C domain-containing protein</fullName>
    </recommendedName>
</protein>